<dbReference type="Gene3D" id="3.40.50.720">
    <property type="entry name" value="NAD(P)-binding Rossmann-like Domain"/>
    <property type="match status" value="1"/>
</dbReference>
<protein>
    <recommendedName>
        <fullName evidence="3">NAD-binding protein</fullName>
    </recommendedName>
</protein>
<feature type="non-terminal residue" evidence="1">
    <location>
        <position position="1"/>
    </location>
</feature>
<proteinExistence type="predicted"/>
<accession>S8F6H1</accession>
<dbReference type="OrthoDB" id="9876299at2759"/>
<dbReference type="eggNOG" id="KOG1611">
    <property type="taxonomic scope" value="Eukaryota"/>
</dbReference>
<dbReference type="SUPFAM" id="SSF51735">
    <property type="entry name" value="NAD(P)-binding Rossmann-fold domains"/>
    <property type="match status" value="1"/>
</dbReference>
<dbReference type="PANTHER" id="PTHR45458">
    <property type="entry name" value="SHORT-CHAIN DEHYDROGENASE/REDUCTASE SDR"/>
    <property type="match status" value="1"/>
</dbReference>
<gene>
    <name evidence="1" type="ORF">FOMPIDRAFT_1105453</name>
</gene>
<dbReference type="Proteomes" id="UP000015241">
    <property type="component" value="Unassembled WGS sequence"/>
</dbReference>
<evidence type="ECO:0000313" key="2">
    <source>
        <dbReference type="Proteomes" id="UP000015241"/>
    </source>
</evidence>
<dbReference type="InterPro" id="IPR052184">
    <property type="entry name" value="SDR_enzymes"/>
</dbReference>
<dbReference type="InterPro" id="IPR002347">
    <property type="entry name" value="SDR_fam"/>
</dbReference>
<dbReference type="EMBL" id="KE504230">
    <property type="protein sequence ID" value="EPS94514.1"/>
    <property type="molecule type" value="Genomic_DNA"/>
</dbReference>
<dbReference type="Pfam" id="PF00106">
    <property type="entry name" value="adh_short"/>
    <property type="match status" value="1"/>
</dbReference>
<dbReference type="AlphaFoldDB" id="S8F6H1"/>
<dbReference type="GO" id="GO:0016616">
    <property type="term" value="F:oxidoreductase activity, acting on the CH-OH group of donors, NAD or NADP as acceptor"/>
    <property type="evidence" value="ECO:0007669"/>
    <property type="project" value="TreeGrafter"/>
</dbReference>
<dbReference type="FunCoup" id="S8F6H1">
    <property type="interactions" value="128"/>
</dbReference>
<dbReference type="PANTHER" id="PTHR45458:SF3">
    <property type="entry name" value="CHAIN DEHYDROGENASE (ATSC), PUTATIVE-RELATED"/>
    <property type="match status" value="1"/>
</dbReference>
<organism evidence="1 2">
    <name type="scientific">Fomitopsis schrenkii</name>
    <name type="common">Brown rot fungus</name>
    <dbReference type="NCBI Taxonomy" id="2126942"/>
    <lineage>
        <taxon>Eukaryota</taxon>
        <taxon>Fungi</taxon>
        <taxon>Dikarya</taxon>
        <taxon>Basidiomycota</taxon>
        <taxon>Agaricomycotina</taxon>
        <taxon>Agaricomycetes</taxon>
        <taxon>Polyporales</taxon>
        <taxon>Fomitopsis</taxon>
    </lineage>
</organism>
<dbReference type="InterPro" id="IPR036291">
    <property type="entry name" value="NAD(P)-bd_dom_sf"/>
</dbReference>
<name>S8F6H1_FOMSC</name>
<feature type="non-terminal residue" evidence="1">
    <location>
        <position position="258"/>
    </location>
</feature>
<dbReference type="HOGENOM" id="CLU_010194_9_2_1"/>
<reference evidence="1 2" key="1">
    <citation type="journal article" date="2012" name="Science">
        <title>The Paleozoic origin of enzymatic lignin decomposition reconstructed from 31 fungal genomes.</title>
        <authorList>
            <person name="Floudas D."/>
            <person name="Binder M."/>
            <person name="Riley R."/>
            <person name="Barry K."/>
            <person name="Blanchette R.A."/>
            <person name="Henrissat B."/>
            <person name="Martinez A.T."/>
            <person name="Otillar R."/>
            <person name="Spatafora J.W."/>
            <person name="Yadav J.S."/>
            <person name="Aerts A."/>
            <person name="Benoit I."/>
            <person name="Boyd A."/>
            <person name="Carlson A."/>
            <person name="Copeland A."/>
            <person name="Coutinho P.M."/>
            <person name="de Vries R.P."/>
            <person name="Ferreira P."/>
            <person name="Findley K."/>
            <person name="Foster B."/>
            <person name="Gaskell J."/>
            <person name="Glotzer D."/>
            <person name="Gorecki P."/>
            <person name="Heitman J."/>
            <person name="Hesse C."/>
            <person name="Hori C."/>
            <person name="Igarashi K."/>
            <person name="Jurgens J.A."/>
            <person name="Kallen N."/>
            <person name="Kersten P."/>
            <person name="Kohler A."/>
            <person name="Kuees U."/>
            <person name="Kumar T.K.A."/>
            <person name="Kuo A."/>
            <person name="LaButti K."/>
            <person name="Larrondo L.F."/>
            <person name="Lindquist E."/>
            <person name="Ling A."/>
            <person name="Lombard V."/>
            <person name="Lucas S."/>
            <person name="Lundell T."/>
            <person name="Martin R."/>
            <person name="McLaughlin D.J."/>
            <person name="Morgenstern I."/>
            <person name="Morin E."/>
            <person name="Murat C."/>
            <person name="Nagy L.G."/>
            <person name="Nolan M."/>
            <person name="Ohm R.A."/>
            <person name="Patyshakuliyeva A."/>
            <person name="Rokas A."/>
            <person name="Ruiz-Duenas F.J."/>
            <person name="Sabat G."/>
            <person name="Salamov A."/>
            <person name="Samejima M."/>
            <person name="Schmutz J."/>
            <person name="Slot J.C."/>
            <person name="St John F."/>
            <person name="Stenlid J."/>
            <person name="Sun H."/>
            <person name="Sun S."/>
            <person name="Syed K."/>
            <person name="Tsang A."/>
            <person name="Wiebenga A."/>
            <person name="Young D."/>
            <person name="Pisabarro A."/>
            <person name="Eastwood D.C."/>
            <person name="Martin F."/>
            <person name="Cullen D."/>
            <person name="Grigoriev I.V."/>
            <person name="Hibbett D.S."/>
        </authorList>
    </citation>
    <scope>NUCLEOTIDE SEQUENCE</scope>
    <source>
        <strain evidence="2">FP-58527</strain>
    </source>
</reference>
<evidence type="ECO:0008006" key="3">
    <source>
        <dbReference type="Google" id="ProtNLM"/>
    </source>
</evidence>
<dbReference type="STRING" id="743788.S8F6H1"/>
<sequence length="258" mass="27851">VPSYAVIGASRGMGLELVRQLAKCTRSGTHTVFATARNKYTSTHLNSVLKGHHENIYVLEADASAASEAAKVADGASDVLIYNAARLDGEYVLRGLLDFHSEEKLHTEFIEAFEVNVLGAIHAINAFLPLLRKGVAKKIILVSGDSSQHEWVQTTQMTAMAALSITKCALGMVGVKYSVELKEERFTVVGVNPEWVDTSAKAGDQRTALSPENQATFAELVSKLKAMYPNAKARSPEVAVYHLLKTIESVGLADSGSY</sequence>
<dbReference type="InParanoid" id="S8F6H1"/>
<evidence type="ECO:0000313" key="1">
    <source>
        <dbReference type="EMBL" id="EPS94514.1"/>
    </source>
</evidence>
<keyword evidence="2" id="KW-1185">Reference proteome</keyword>